<evidence type="ECO:0000313" key="3">
    <source>
        <dbReference type="Proteomes" id="UP000009026"/>
    </source>
</evidence>
<dbReference type="Pfam" id="PF10077">
    <property type="entry name" value="DUF2314"/>
    <property type="match status" value="1"/>
</dbReference>
<dbReference type="EMBL" id="CP012109">
    <property type="protein sequence ID" value="AKQ65039.1"/>
    <property type="molecule type" value="Genomic_DNA"/>
</dbReference>
<proteinExistence type="predicted"/>
<protein>
    <recommendedName>
        <fullName evidence="1">DUF2314 domain-containing protein</fullName>
    </recommendedName>
</protein>
<dbReference type="Proteomes" id="UP000009026">
    <property type="component" value="Chromosome"/>
</dbReference>
<keyword evidence="3" id="KW-1185">Reference proteome</keyword>
<sequence>MVWAEEDAVRIAAWRGHPRMEGRFHEEAADDIQAFFQHPESNDPMHNEVMWVTVIAHDAASDSFLGILLNAPRHLKDVQEGDNVVIHLPAEAELPFARDAGKGRLGWPVAAAGSFSETLIRGVRSYRQGRFGHHPPGIQACIETLGPVLEPAPQSEPANLRALGHFVLARCLAEQYETVRAIHHFEQVLRLTPEDEYARLGLLAELSLLAHMRQDALPSGTEQEWESRYLAQVAVARERLQNRQALELLDVIFSQQEIESGDELTPEQLEKRRRVGAGAFRYKAR</sequence>
<dbReference type="AlphaFoldDB" id="A0A0H4WQK2"/>
<dbReference type="KEGG" id="mym:A176_001951"/>
<dbReference type="PATRIC" id="fig|1297742.4.peg.1973"/>
<organism evidence="2 3">
    <name type="scientific">Pseudomyxococcus hansupus</name>
    <dbReference type="NCBI Taxonomy" id="1297742"/>
    <lineage>
        <taxon>Bacteria</taxon>
        <taxon>Pseudomonadati</taxon>
        <taxon>Myxococcota</taxon>
        <taxon>Myxococcia</taxon>
        <taxon>Myxococcales</taxon>
        <taxon>Cystobacterineae</taxon>
        <taxon>Myxococcaceae</taxon>
        <taxon>Pseudomyxococcus</taxon>
    </lineage>
</organism>
<evidence type="ECO:0000313" key="2">
    <source>
        <dbReference type="EMBL" id="AKQ65039.1"/>
    </source>
</evidence>
<reference evidence="2 3" key="1">
    <citation type="journal article" date="2016" name="PLoS ONE">
        <title>Complete Genome Sequence and Comparative Genomics of a Novel Myxobacterium Myxococcus hansupus.</title>
        <authorList>
            <person name="Sharma G."/>
            <person name="Narwani T."/>
            <person name="Subramanian S."/>
        </authorList>
    </citation>
    <scope>NUCLEOTIDE SEQUENCE [LARGE SCALE GENOMIC DNA]</scope>
    <source>
        <strain evidence="3">mixupus</strain>
    </source>
</reference>
<gene>
    <name evidence="2" type="ORF">A176_001951</name>
</gene>
<name>A0A0H4WQK2_9BACT</name>
<feature type="domain" description="DUF2314" evidence="1">
    <location>
        <begin position="35"/>
        <end position="87"/>
    </location>
</feature>
<dbReference type="STRING" id="1297742.A176_001951"/>
<dbReference type="InterPro" id="IPR018756">
    <property type="entry name" value="DUF2314"/>
</dbReference>
<accession>A0A0H4WQK2</accession>
<evidence type="ECO:0000259" key="1">
    <source>
        <dbReference type="Pfam" id="PF10077"/>
    </source>
</evidence>